<dbReference type="Pfam" id="PF08240">
    <property type="entry name" value="ADH_N"/>
    <property type="match status" value="1"/>
</dbReference>
<dbReference type="Gene3D" id="3.10.129.110">
    <property type="entry name" value="Polyketide synthase dehydratase"/>
    <property type="match status" value="1"/>
</dbReference>
<dbReference type="SUPFAM" id="SSF53901">
    <property type="entry name" value="Thiolase-like"/>
    <property type="match status" value="1"/>
</dbReference>
<dbReference type="RefSeq" id="WP_025046518.1">
    <property type="nucleotide sequence ID" value="NZ_QBKU01000009.1"/>
</dbReference>
<evidence type="ECO:0000256" key="6">
    <source>
        <dbReference type="ARBA" id="ARBA00023315"/>
    </source>
</evidence>
<keyword evidence="4" id="KW-0521">NADP</keyword>
<dbReference type="InterPro" id="IPR011032">
    <property type="entry name" value="GroES-like_sf"/>
</dbReference>
<keyword evidence="6" id="KW-0012">Acyltransferase</keyword>
<dbReference type="InterPro" id="IPR049900">
    <property type="entry name" value="PKS_mFAS_DH"/>
</dbReference>
<dbReference type="InterPro" id="IPR057326">
    <property type="entry name" value="KR_dom"/>
</dbReference>
<dbReference type="Gene3D" id="3.40.50.720">
    <property type="entry name" value="NAD(P)-binding Rossmann-like Domain"/>
    <property type="match status" value="3"/>
</dbReference>
<dbReference type="InterPro" id="IPR016035">
    <property type="entry name" value="Acyl_Trfase/lysoPLipase"/>
</dbReference>
<dbReference type="InterPro" id="IPR023213">
    <property type="entry name" value="CAT-like_dom_sf"/>
</dbReference>
<dbReference type="Pfam" id="PF14765">
    <property type="entry name" value="PS-DH"/>
    <property type="match status" value="1"/>
</dbReference>
<dbReference type="SUPFAM" id="SSF55048">
    <property type="entry name" value="Probable ACP-binding domain of malonyl-CoA ACP transacylase"/>
    <property type="match status" value="1"/>
</dbReference>
<evidence type="ECO:0000313" key="12">
    <source>
        <dbReference type="EMBL" id="PTX73073.1"/>
    </source>
</evidence>
<dbReference type="Pfam" id="PF16197">
    <property type="entry name" value="KAsynt_C_assoc"/>
    <property type="match status" value="1"/>
</dbReference>
<feature type="region of interest" description="N-terminal hotdog fold" evidence="7">
    <location>
        <begin position="917"/>
        <end position="1037"/>
    </location>
</feature>
<evidence type="ECO:0000256" key="4">
    <source>
        <dbReference type="ARBA" id="ARBA00022857"/>
    </source>
</evidence>
<dbReference type="CDD" id="cd00833">
    <property type="entry name" value="PKS"/>
    <property type="match status" value="1"/>
</dbReference>
<dbReference type="Gene3D" id="3.30.70.3290">
    <property type="match status" value="1"/>
</dbReference>
<dbReference type="InterPro" id="IPR020843">
    <property type="entry name" value="ER"/>
</dbReference>
<dbReference type="SUPFAM" id="SSF52151">
    <property type="entry name" value="FabD/lysophospholipase-like"/>
    <property type="match status" value="1"/>
</dbReference>
<dbReference type="InterPro" id="IPR013154">
    <property type="entry name" value="ADH-like_N"/>
</dbReference>
<dbReference type="InterPro" id="IPR018201">
    <property type="entry name" value="Ketoacyl_synth_AS"/>
</dbReference>
<dbReference type="InterPro" id="IPR042104">
    <property type="entry name" value="PKS_dehydratase_sf"/>
</dbReference>
<keyword evidence="8" id="KW-0175">Coiled coil</keyword>
<dbReference type="InterPro" id="IPR001227">
    <property type="entry name" value="Ac_transferase_dom_sf"/>
</dbReference>
<dbReference type="InterPro" id="IPR014043">
    <property type="entry name" value="Acyl_transferase_dom"/>
</dbReference>
<dbReference type="Pfam" id="PF00109">
    <property type="entry name" value="ketoacyl-synt"/>
    <property type="match status" value="1"/>
</dbReference>
<dbReference type="InterPro" id="IPR014030">
    <property type="entry name" value="Ketoacyl_synth_N"/>
</dbReference>
<dbReference type="OrthoDB" id="9778690at2"/>
<dbReference type="InterPro" id="IPR049552">
    <property type="entry name" value="PKS_DH_N"/>
</dbReference>
<dbReference type="PANTHER" id="PTHR43775">
    <property type="entry name" value="FATTY ACID SYNTHASE"/>
    <property type="match status" value="1"/>
</dbReference>
<dbReference type="SUPFAM" id="SSF50129">
    <property type="entry name" value="GroES-like"/>
    <property type="match status" value="1"/>
</dbReference>
<dbReference type="PROSITE" id="PS00606">
    <property type="entry name" value="KS3_1"/>
    <property type="match status" value="1"/>
</dbReference>
<dbReference type="InterPro" id="IPR016039">
    <property type="entry name" value="Thiolase-like"/>
</dbReference>
<evidence type="ECO:0000259" key="9">
    <source>
        <dbReference type="PROSITE" id="PS50075"/>
    </source>
</evidence>
<dbReference type="SMART" id="SM00825">
    <property type="entry name" value="PKS_KS"/>
    <property type="match status" value="1"/>
</dbReference>
<dbReference type="InterPro" id="IPR020806">
    <property type="entry name" value="PKS_PP-bd"/>
</dbReference>
<feature type="domain" description="PKS/mFAS DH" evidence="11">
    <location>
        <begin position="917"/>
        <end position="1202"/>
    </location>
</feature>
<dbReference type="CDD" id="cd05195">
    <property type="entry name" value="enoyl_red"/>
    <property type="match status" value="1"/>
</dbReference>
<keyword evidence="3 12" id="KW-0808">Transferase</keyword>
<dbReference type="Pfam" id="PF21089">
    <property type="entry name" value="PKS_DH_N"/>
    <property type="match status" value="1"/>
</dbReference>
<feature type="region of interest" description="C-terminal hotdog fold" evidence="7">
    <location>
        <begin position="1050"/>
        <end position="1202"/>
    </location>
</feature>
<dbReference type="InterPro" id="IPR020807">
    <property type="entry name" value="PKS_DH"/>
</dbReference>
<dbReference type="GO" id="GO:0004315">
    <property type="term" value="F:3-oxoacyl-[acyl-carrier-protein] synthase activity"/>
    <property type="evidence" value="ECO:0007669"/>
    <property type="project" value="InterPro"/>
</dbReference>
<sequence>MKDQNCDAAAGIHEPIAIVGMSCNLPGDNRTPAEFFDFLLKKQCGIVEIPKDRWGVDVFYDPDPAAIAKSVSKWAGFIKDVRGFDAKFFGISPREAAGMDPQQRLVLQGAVEAMMDAQIPLEEFARKSTGVFIGISQSEYRTLQEMRITSTESYAGTGYALCISANRISHRLNLTGPSYAVDTACSSSLTALDQAVQNLRTGACDMAIVGGVNAMTHPSPFLAFSKAGMISPTGRISTFDAAANGFVRGEGAGMIVIKPLSHAQADGDRIHAVIEGTAANQDGSTNTITAPNQQAQTAMLRSLFNAAPIGPEQIGFIEAHGTGTPIGDPIEAGAIGTVIGQNAPDHPVYIGSSKANVGHLESGAGITGLIKAAMAVKTGVVPPNIHFKDPNPYIPFDALNLEVPVKPEAFPDRDGPNYAVVNSFGFGGANACALLSAPPAKSYDYHPVAAQPSTAPLAGGEDGFPHLIPVSGATEEALQANGAALLEAMRGKGALAKTTLSDIAAALATKRSHLMYRAVILAHTTAQLKKALKSLASGESDAPNIITGQKQTSNKLCFTFSGQGSQWWGMARDLLERNAVFSDAVDAFDAEFIPVAGWSIRAELLKDQDSSRIDDTTVTQPALFAIQSGLAALWKEFGVEPDMVAGHSIGEAAASYITNGLSLSGAAKFLSKRGVIRDQLGAKGAMAAIGMNQADVEAILPTHGKLGIAAINGPGSTTISGDYDALHEFVEEFEMLNPDTFIRALTVDTAWHSYHLDAGEGWFRREMATIDWSVPTLPFISTVTGRPETKFDTDYGWLNLRRPVRYQAAIETAIDMGANLFLELGPAATLAGPTKSTALEAGASVTVLNSINRKNDDFETMARGAAALFAMGYPLNWQAITGAPRCHVELPQNQWVEEPFWQDSEESRGLLFTPVKHPFLGMPERGNGTTWTSEINLKAYPYLKDHRMQSDVIFPAAGYVDTMIALCRDQFGPDKIIEVENAVIHEALFINADDEVLFSNVYDPERGRVKLYSRIRDAQDDWVLRSEAKVRVLDVKAPKARPFDPEDPSYEKIDAAYVYDVDASTGLINYGTAFQTVEDLWMSRSKTVARIILRKEGEPTKDRHHLHPTMFDGCLQILEPSMTLKKVAQGRQPGDPVCLPVGVGRMRVYSDFPDEVIVRADQFKNTNGSDASVGFTVMDLDGNVLMVVEDVRVKLLPSKQAEEAGDSVPAHFVRQDIVELREPLGADPNTGHWIVLTHGGADEPELIAAMQELGADVRCIARDVLGDDPGGALADMLGTQIENGGLSGIVVGWPLGLSEATEDTGTNTLFEPIDACVKDIISLGELMDYARAGTNGLPDFVFLTSGAYPDTNGKARGAAILSQMPIAAMVRGLATEAPEYNVRVIDADADAQIAPQLLARHILTPSPDTEIILRGGTCLAPRLHHADPQDFDPKMLSVLSSDAVTNFHATMPSPGVIDQVGLVEIPLAPIGPEEVRVRVSAVGLNFRDIMAVTGLLPIEAEPEPAWQNLGLEFGGTIEAVGTEVSRFQPGDRVMGLGKRCLQRFMTIHPDALTLVPDHISLAEASTIPSAFATAHYALNHVGRMRKGEKVFIHVATGGVGTAAVQLAQAAGAEIFATAGSPTKRRHLKALGVQHVMDSRSLKFADDVMRITKGKGVDILLNSLPGDFIAKGLDIMAPYGRFLEIGKRDVYEDAAIGMKVLRRNVSLSVLDLAAMGEERPDLMADLFAELAEMLTAQSLTALPLTEFPVSRVSDAIRFMSQAKHMGKVVVSMDADRFEIRRDDNRAVTLSNDASYLVTGGTGGFSLSVADWLSRVGAGHLILASRSGKIAKADEKKIKKLRDRGTEVSVVALDISDTDAVDQFVSAVQASDRPLKGVVHGAAVIKDGFANQLTPDMITDVLSPKIKGAWNLHRAFAATGTEPDFMIGFSSIAQATGSAGQTNYIAGNAFLDALAHYRLSMGRPGTAIDWGVIADAGFVSRNSALASYLESVGQFGLDRKDTDAAMELAIARDAPTFVYSRADWAQVARANPALGTSPRLASVLVATGGGTTEIRARLMQLSGDELIAEAEDYIKDEIINVLKIEKSVIQVERPMSELGLDSLSSFELKIRIETALQASIPVSKFLQAPSIRELSTMLAAEIELIRRAEAAALAQGEASGETVGDAKTSTGFAASNRQIGLLRDAAAPMTSPCALAAMEHSAICTLDEQTSVEDLEKALRKLERRHPMLTMRVGADGQIISDGPGVTLAEEPVEALLDVANSEWARLSWQQKGDQTILALRLHHAAGDAASADLLLHEIAQVLAGEALPKPMPRRKLLSYLANSRFDAEDPASQQDRAFWWYALTATPARPVPFGTRSRALVPALAGRNHGQAEAITNKVSGTPATSVLLRAFATALRDASRSTGPVLIGRKTSLRAGLPKGSAIGPFEIEQPLPVPTTRAGRADLAQFERVLAAADRHRKFDSHVAAAEFTAAFEDWDVSPFQFLFEEVDALSSAAPQNLLHDVCLQVCKHEGQTQLRLVYDSDVVAPQTAQSVSHALMADLSQVERV</sequence>
<accession>A0A2T6CC46</accession>
<dbReference type="InterPro" id="IPR013968">
    <property type="entry name" value="PKS_KR"/>
</dbReference>
<dbReference type="Pfam" id="PF02801">
    <property type="entry name" value="Ketoacyl-synt_C"/>
    <property type="match status" value="1"/>
</dbReference>
<evidence type="ECO:0000256" key="3">
    <source>
        <dbReference type="ARBA" id="ARBA00022679"/>
    </source>
</evidence>
<feature type="domain" description="Carrier" evidence="9">
    <location>
        <begin position="2063"/>
        <end position="2140"/>
    </location>
</feature>
<dbReference type="GO" id="GO:0006633">
    <property type="term" value="P:fatty acid biosynthetic process"/>
    <property type="evidence" value="ECO:0007669"/>
    <property type="project" value="InterPro"/>
</dbReference>
<evidence type="ECO:0000256" key="8">
    <source>
        <dbReference type="SAM" id="Coils"/>
    </source>
</evidence>
<dbReference type="SUPFAM" id="SSF51735">
    <property type="entry name" value="NAD(P)-binding Rossmann-fold domains"/>
    <property type="match status" value="3"/>
</dbReference>
<reference evidence="12 13" key="1">
    <citation type="submission" date="2018-04" db="EMBL/GenBank/DDBJ databases">
        <title>Genomic Encyclopedia of Archaeal and Bacterial Type Strains, Phase II (KMG-II): from individual species to whole genera.</title>
        <authorList>
            <person name="Goeker M."/>
        </authorList>
    </citation>
    <scope>NUCLEOTIDE SEQUENCE [LARGE SCALE GENOMIC DNA]</scope>
    <source>
        <strain evidence="12 13">DSM 12244</strain>
    </source>
</reference>
<dbReference type="SMART" id="SM00829">
    <property type="entry name" value="PKS_ER"/>
    <property type="match status" value="1"/>
</dbReference>
<dbReference type="InterPro" id="IPR050091">
    <property type="entry name" value="PKS_NRPS_Biosynth_Enz"/>
</dbReference>
<evidence type="ECO:0000256" key="1">
    <source>
        <dbReference type="ARBA" id="ARBA00022450"/>
    </source>
</evidence>
<dbReference type="Pfam" id="PF00107">
    <property type="entry name" value="ADH_zinc_N"/>
    <property type="match status" value="1"/>
</dbReference>
<dbReference type="Gene3D" id="3.30.559.10">
    <property type="entry name" value="Chloramphenicol acetyltransferase-like domain"/>
    <property type="match status" value="1"/>
</dbReference>
<dbReference type="InterPro" id="IPR016036">
    <property type="entry name" value="Malonyl_transacylase_ACP-bd"/>
</dbReference>
<dbReference type="Gene3D" id="3.30.559.30">
    <property type="entry name" value="Nonribosomal peptide synthetase, condensation domain"/>
    <property type="match status" value="1"/>
</dbReference>
<dbReference type="SMART" id="SM00827">
    <property type="entry name" value="PKS_AT"/>
    <property type="match status" value="1"/>
</dbReference>
<dbReference type="SUPFAM" id="SSF52777">
    <property type="entry name" value="CoA-dependent acyltransferases"/>
    <property type="match status" value="2"/>
</dbReference>
<dbReference type="Proteomes" id="UP000244092">
    <property type="component" value="Unassembled WGS sequence"/>
</dbReference>
<dbReference type="SMART" id="SM00826">
    <property type="entry name" value="PKS_DH"/>
    <property type="match status" value="1"/>
</dbReference>
<dbReference type="Pfam" id="PF00698">
    <property type="entry name" value="Acyl_transf_1"/>
    <property type="match status" value="1"/>
</dbReference>
<dbReference type="Pfam" id="PF00550">
    <property type="entry name" value="PP-binding"/>
    <property type="match status" value="1"/>
</dbReference>
<dbReference type="SMART" id="SM00823">
    <property type="entry name" value="PKS_PP"/>
    <property type="match status" value="1"/>
</dbReference>
<protein>
    <submittedName>
        <fullName evidence="12">Acyl transferase domain-containing protein</fullName>
    </submittedName>
</protein>
<dbReference type="InterPro" id="IPR014031">
    <property type="entry name" value="Ketoacyl_synth_C"/>
</dbReference>
<keyword evidence="5" id="KW-0511">Multifunctional enzyme</keyword>
<name>A0A2T6CC46_9RHOB</name>
<organism evidence="12 13">
    <name type="scientific">Sulfitobacter mediterraneus</name>
    <dbReference type="NCBI Taxonomy" id="83219"/>
    <lineage>
        <taxon>Bacteria</taxon>
        <taxon>Pseudomonadati</taxon>
        <taxon>Pseudomonadota</taxon>
        <taxon>Alphaproteobacteria</taxon>
        <taxon>Rhodobacterales</taxon>
        <taxon>Roseobacteraceae</taxon>
        <taxon>Sulfitobacter</taxon>
    </lineage>
</organism>
<feature type="domain" description="Ketosynthase family 3 (KS3)" evidence="10">
    <location>
        <begin position="13"/>
        <end position="437"/>
    </location>
</feature>
<keyword evidence="1" id="KW-0596">Phosphopantetheine</keyword>
<dbReference type="InterPro" id="IPR036736">
    <property type="entry name" value="ACP-like_sf"/>
</dbReference>
<evidence type="ECO:0000256" key="5">
    <source>
        <dbReference type="ARBA" id="ARBA00023268"/>
    </source>
</evidence>
<dbReference type="Gene3D" id="3.40.47.10">
    <property type="match status" value="1"/>
</dbReference>
<proteinExistence type="predicted"/>
<dbReference type="InterPro" id="IPR020841">
    <property type="entry name" value="PKS_Beta-ketoAc_synthase_dom"/>
</dbReference>
<evidence type="ECO:0000259" key="11">
    <source>
        <dbReference type="PROSITE" id="PS52019"/>
    </source>
</evidence>
<dbReference type="InterPro" id="IPR013149">
    <property type="entry name" value="ADH-like_C"/>
</dbReference>
<dbReference type="GO" id="GO:0031177">
    <property type="term" value="F:phosphopantetheine binding"/>
    <property type="evidence" value="ECO:0007669"/>
    <property type="project" value="InterPro"/>
</dbReference>
<keyword evidence="2" id="KW-0597">Phosphoprotein</keyword>
<dbReference type="InterPro" id="IPR049551">
    <property type="entry name" value="PKS_DH_C"/>
</dbReference>
<gene>
    <name evidence="12" type="ORF">C8N31_109160</name>
</gene>
<dbReference type="FunFam" id="3.40.50.720:FF:000209">
    <property type="entry name" value="Polyketide synthase Pks12"/>
    <property type="match status" value="1"/>
</dbReference>
<evidence type="ECO:0000259" key="10">
    <source>
        <dbReference type="PROSITE" id="PS52004"/>
    </source>
</evidence>
<dbReference type="Pfam" id="PF08659">
    <property type="entry name" value="KR"/>
    <property type="match status" value="1"/>
</dbReference>
<dbReference type="PANTHER" id="PTHR43775:SF37">
    <property type="entry name" value="SI:DKEY-61P9.11"/>
    <property type="match status" value="1"/>
</dbReference>
<dbReference type="Gene3D" id="3.90.180.10">
    <property type="entry name" value="Medium-chain alcohol dehydrogenases, catalytic domain"/>
    <property type="match status" value="1"/>
</dbReference>
<dbReference type="SUPFAM" id="SSF47336">
    <property type="entry name" value="ACP-like"/>
    <property type="match status" value="1"/>
</dbReference>
<feature type="coiled-coil region" evidence="8">
    <location>
        <begin position="2203"/>
        <end position="2230"/>
    </location>
</feature>
<evidence type="ECO:0000256" key="7">
    <source>
        <dbReference type="PROSITE-ProRule" id="PRU01363"/>
    </source>
</evidence>
<dbReference type="GO" id="GO:0004312">
    <property type="term" value="F:fatty acid synthase activity"/>
    <property type="evidence" value="ECO:0007669"/>
    <property type="project" value="TreeGrafter"/>
</dbReference>
<dbReference type="InterPro" id="IPR036291">
    <property type="entry name" value="NAD(P)-bd_dom_sf"/>
</dbReference>
<dbReference type="Gene3D" id="3.40.366.10">
    <property type="entry name" value="Malonyl-Coenzyme A Acyl Carrier Protein, domain 2"/>
    <property type="match status" value="1"/>
</dbReference>
<dbReference type="GO" id="GO:0016491">
    <property type="term" value="F:oxidoreductase activity"/>
    <property type="evidence" value="ECO:0007669"/>
    <property type="project" value="InterPro"/>
</dbReference>
<evidence type="ECO:0000256" key="2">
    <source>
        <dbReference type="ARBA" id="ARBA00022553"/>
    </source>
</evidence>
<dbReference type="EMBL" id="QBKU01000009">
    <property type="protein sequence ID" value="PTX73073.1"/>
    <property type="molecule type" value="Genomic_DNA"/>
</dbReference>
<dbReference type="SMART" id="SM00822">
    <property type="entry name" value="PKS_KR"/>
    <property type="match status" value="1"/>
</dbReference>
<dbReference type="PROSITE" id="PS50075">
    <property type="entry name" value="CARRIER"/>
    <property type="match status" value="1"/>
</dbReference>
<dbReference type="PROSITE" id="PS52004">
    <property type="entry name" value="KS3_2"/>
    <property type="match status" value="1"/>
</dbReference>
<dbReference type="Gene3D" id="1.10.1200.10">
    <property type="entry name" value="ACP-like"/>
    <property type="match status" value="1"/>
</dbReference>
<dbReference type="InterPro" id="IPR032821">
    <property type="entry name" value="PKS_assoc"/>
</dbReference>
<dbReference type="InterPro" id="IPR009081">
    <property type="entry name" value="PP-bd_ACP"/>
</dbReference>
<dbReference type="PROSITE" id="PS52019">
    <property type="entry name" value="PKS_MFAS_DH"/>
    <property type="match status" value="1"/>
</dbReference>
<feature type="active site" description="Proton acceptor; for dehydratase activity" evidence="7">
    <location>
        <position position="946"/>
    </location>
</feature>
<comment type="caution">
    <text evidence="12">The sequence shown here is derived from an EMBL/GenBank/DDBJ whole genome shotgun (WGS) entry which is preliminary data.</text>
</comment>
<feature type="active site" description="Proton donor; for dehydratase activity" evidence="7">
    <location>
        <position position="1112"/>
    </location>
</feature>
<evidence type="ECO:0000313" key="13">
    <source>
        <dbReference type="Proteomes" id="UP000244092"/>
    </source>
</evidence>